<keyword evidence="3" id="KW-1185">Reference proteome</keyword>
<dbReference type="OrthoDB" id="2558199at2"/>
<comment type="caution">
    <text evidence="2">The sequence shown here is derived from an EMBL/GenBank/DDBJ whole genome shotgun (WGS) entry which is preliminary data.</text>
</comment>
<evidence type="ECO:0000259" key="1">
    <source>
        <dbReference type="PROSITE" id="PS01124"/>
    </source>
</evidence>
<organism evidence="2 3">
    <name type="scientific">Paenibacillus selenitireducens</name>
    <dbReference type="NCBI Taxonomy" id="1324314"/>
    <lineage>
        <taxon>Bacteria</taxon>
        <taxon>Bacillati</taxon>
        <taxon>Bacillota</taxon>
        <taxon>Bacilli</taxon>
        <taxon>Bacillales</taxon>
        <taxon>Paenibacillaceae</taxon>
        <taxon>Paenibacillus</taxon>
    </lineage>
</organism>
<dbReference type="GO" id="GO:0043565">
    <property type="term" value="F:sequence-specific DNA binding"/>
    <property type="evidence" value="ECO:0007669"/>
    <property type="project" value="InterPro"/>
</dbReference>
<protein>
    <recommendedName>
        <fullName evidence="1">HTH araC/xylS-type domain-containing protein</fullName>
    </recommendedName>
</protein>
<dbReference type="Gene3D" id="3.40.50.2300">
    <property type="match status" value="1"/>
</dbReference>
<accession>A0A1T2XJA8</accession>
<evidence type="ECO:0000313" key="2">
    <source>
        <dbReference type="EMBL" id="OPA79969.1"/>
    </source>
</evidence>
<feature type="domain" description="HTH araC/xylS-type" evidence="1">
    <location>
        <begin position="329"/>
        <end position="380"/>
    </location>
</feature>
<dbReference type="RefSeq" id="WP_078497312.1">
    <property type="nucleotide sequence ID" value="NZ_MSZX01000002.1"/>
</dbReference>
<dbReference type="GO" id="GO:0003700">
    <property type="term" value="F:DNA-binding transcription factor activity"/>
    <property type="evidence" value="ECO:0007669"/>
    <property type="project" value="InterPro"/>
</dbReference>
<sequence length="380" mass="43985">MYRLLIADHNTQEREGLEWLITRIMPGTFELIHEVSVSATVQQAATCEPDVILMNFTLSEREDLELLEQIRHVSPRSKTVVVKHIMKEHLITGMQRIVQELDQEHMKRVEEKQQQEGIFPLIPLMENQLALLFMMEKTCDQMIEKFSRLLQVDIDAGYAVTVAFPQVEGISPTENHLRLGRFYDDVRNFMKMLGPCIVSPLMNRYMNVFFVFERNSSCTRHAAACQTERLVRWLDHIYGTKVTLGIGLLMHTKDVLRQSYRQAAIAAAYGEAQSKSVAAFEEVQKRASEQNTQWLKRDTPIDFSLRPEMQLKWEELELRRVQEIGALMEQAIGYVEEQGDQGADVSKVAQYLRLESDLFSAIFHEASGKPFEEYVTKPRR</sequence>
<gene>
    <name evidence="2" type="ORF">BVG16_04235</name>
</gene>
<proteinExistence type="predicted"/>
<name>A0A1T2XJA8_9BACL</name>
<dbReference type="STRING" id="1324314.BVG16_04235"/>
<dbReference type="InterPro" id="IPR011006">
    <property type="entry name" value="CheY-like_superfamily"/>
</dbReference>
<dbReference type="SUPFAM" id="SSF52172">
    <property type="entry name" value="CheY-like"/>
    <property type="match status" value="1"/>
</dbReference>
<dbReference type="EMBL" id="MSZX01000002">
    <property type="protein sequence ID" value="OPA79969.1"/>
    <property type="molecule type" value="Genomic_DNA"/>
</dbReference>
<dbReference type="InterPro" id="IPR018060">
    <property type="entry name" value="HTH_AraC"/>
</dbReference>
<dbReference type="PROSITE" id="PS01124">
    <property type="entry name" value="HTH_ARAC_FAMILY_2"/>
    <property type="match status" value="1"/>
</dbReference>
<dbReference type="AlphaFoldDB" id="A0A1T2XJA8"/>
<reference evidence="2 3" key="1">
    <citation type="submission" date="2017-01" db="EMBL/GenBank/DDBJ databases">
        <title>Genome analysis of Paenibacillus selenitrireducens ES3-24.</title>
        <authorList>
            <person name="Xu D."/>
            <person name="Yao R."/>
            <person name="Zheng S."/>
        </authorList>
    </citation>
    <scope>NUCLEOTIDE SEQUENCE [LARGE SCALE GENOMIC DNA]</scope>
    <source>
        <strain evidence="2 3">ES3-24</strain>
    </source>
</reference>
<dbReference type="Proteomes" id="UP000190188">
    <property type="component" value="Unassembled WGS sequence"/>
</dbReference>
<evidence type="ECO:0000313" key="3">
    <source>
        <dbReference type="Proteomes" id="UP000190188"/>
    </source>
</evidence>